<dbReference type="EMBL" id="WNWW01000834">
    <property type="protein sequence ID" value="KAF3421667.1"/>
    <property type="molecule type" value="Genomic_DNA"/>
</dbReference>
<dbReference type="PANTHER" id="PTHR45834:SF3">
    <property type="entry name" value="RHO GUANINE NUCLEOTIDE EXCHANGE FACTOR 3, ISOFORM L"/>
    <property type="match status" value="1"/>
</dbReference>
<evidence type="ECO:0000256" key="1">
    <source>
        <dbReference type="SAM" id="SignalP"/>
    </source>
</evidence>
<dbReference type="InterPro" id="IPR001849">
    <property type="entry name" value="PH_domain"/>
</dbReference>
<keyword evidence="4" id="KW-1185">Reference proteome</keyword>
<comment type="caution">
    <text evidence="3">The sequence shown here is derived from an EMBL/GenBank/DDBJ whole genome shotgun (WGS) entry which is preliminary data.</text>
</comment>
<feature type="domain" description="PH" evidence="2">
    <location>
        <begin position="31"/>
        <end position="144"/>
    </location>
</feature>
<name>A0A833RRF6_9HYME</name>
<protein>
    <recommendedName>
        <fullName evidence="2">PH domain-containing protein</fullName>
    </recommendedName>
</protein>
<proteinExistence type="predicted"/>
<evidence type="ECO:0000259" key="2">
    <source>
        <dbReference type="PROSITE" id="PS50003"/>
    </source>
</evidence>
<gene>
    <name evidence="3" type="ORF">E2986_13783</name>
</gene>
<accession>A0A833RRF6</accession>
<feature type="chain" id="PRO_5032783683" description="PH domain-containing protein" evidence="1">
    <location>
        <begin position="18"/>
        <end position="213"/>
    </location>
</feature>
<dbReference type="GO" id="GO:0005829">
    <property type="term" value="C:cytosol"/>
    <property type="evidence" value="ECO:0007669"/>
    <property type="project" value="TreeGrafter"/>
</dbReference>
<dbReference type="Gene3D" id="2.30.29.30">
    <property type="entry name" value="Pleckstrin-homology domain (PH domain)/Phosphotyrosine-binding domain (PTB)"/>
    <property type="match status" value="1"/>
</dbReference>
<dbReference type="InterPro" id="IPR055251">
    <property type="entry name" value="SOS1_NGEF_PH"/>
</dbReference>
<dbReference type="InterPro" id="IPR053086">
    <property type="entry name" value="RhoGEF_domain"/>
</dbReference>
<sequence length="213" mass="25361">MIKFIKLILIKLQWCYTLMLQGEDLIEVSSQLIYQGEAVRVTTGMWTNNITLFLFDHQLVYCKKDILKRNTYVYKGRIYLDTSEVIDVPDGKVIDDLFIDHQLGVTVRHCLKVYSCVRDKWLLFCCRTAEEKRRWLAAMAEERRLVAQDRNDGLEFPSAARQLARLAATRQQNRPPIKPRKKYVYKPRLDETIDITKWKRIPCEKFERSERKR</sequence>
<evidence type="ECO:0000313" key="3">
    <source>
        <dbReference type="EMBL" id="KAF3421667.1"/>
    </source>
</evidence>
<dbReference type="SMART" id="SM00233">
    <property type="entry name" value="PH"/>
    <property type="match status" value="1"/>
</dbReference>
<feature type="signal peptide" evidence="1">
    <location>
        <begin position="1"/>
        <end position="17"/>
    </location>
</feature>
<dbReference type="PANTHER" id="PTHR45834">
    <property type="entry name" value="RHO GUANINE NUCLEOTIDE EXCHANGE FACTOR 9-RELATED"/>
    <property type="match status" value="1"/>
</dbReference>
<evidence type="ECO:0000313" key="4">
    <source>
        <dbReference type="Proteomes" id="UP000655588"/>
    </source>
</evidence>
<dbReference type="PROSITE" id="PS50003">
    <property type="entry name" value="PH_DOMAIN"/>
    <property type="match status" value="1"/>
</dbReference>
<dbReference type="GO" id="GO:0005085">
    <property type="term" value="F:guanyl-nucleotide exchange factor activity"/>
    <property type="evidence" value="ECO:0007669"/>
    <property type="project" value="TreeGrafter"/>
</dbReference>
<dbReference type="CDD" id="cd01224">
    <property type="entry name" value="PH_Collybistin_ASEF"/>
    <property type="match status" value="1"/>
</dbReference>
<organism evidence="3 4">
    <name type="scientific">Frieseomelitta varia</name>
    <dbReference type="NCBI Taxonomy" id="561572"/>
    <lineage>
        <taxon>Eukaryota</taxon>
        <taxon>Metazoa</taxon>
        <taxon>Ecdysozoa</taxon>
        <taxon>Arthropoda</taxon>
        <taxon>Hexapoda</taxon>
        <taxon>Insecta</taxon>
        <taxon>Pterygota</taxon>
        <taxon>Neoptera</taxon>
        <taxon>Endopterygota</taxon>
        <taxon>Hymenoptera</taxon>
        <taxon>Apocrita</taxon>
        <taxon>Aculeata</taxon>
        <taxon>Apoidea</taxon>
        <taxon>Anthophila</taxon>
        <taxon>Apidae</taxon>
        <taxon>Frieseomelitta</taxon>
    </lineage>
</organism>
<dbReference type="Pfam" id="PF22697">
    <property type="entry name" value="SOS1_NGEF_PH"/>
    <property type="match status" value="1"/>
</dbReference>
<dbReference type="Proteomes" id="UP000655588">
    <property type="component" value="Unassembled WGS sequence"/>
</dbReference>
<dbReference type="SUPFAM" id="SSF50729">
    <property type="entry name" value="PH domain-like"/>
    <property type="match status" value="1"/>
</dbReference>
<dbReference type="InterPro" id="IPR011993">
    <property type="entry name" value="PH-like_dom_sf"/>
</dbReference>
<dbReference type="AlphaFoldDB" id="A0A833RRF6"/>
<reference evidence="3" key="1">
    <citation type="submission" date="2019-11" db="EMBL/GenBank/DDBJ databases">
        <title>The nuclear and mitochondrial genomes of Frieseomelitta varia - a highly eusocial stingless bee (Meliponini) with a permanently sterile worker caste.</title>
        <authorList>
            <person name="Freitas F.C.P."/>
            <person name="Lourenco A.P."/>
            <person name="Nunes F.M.F."/>
            <person name="Paschoal A.R."/>
            <person name="Abreu F.C.P."/>
            <person name="Barbin F.O."/>
            <person name="Bataglia L."/>
            <person name="Cardoso-Junior C.A.M."/>
            <person name="Cervoni M.S."/>
            <person name="Silva S.R."/>
            <person name="Dalarmi F."/>
            <person name="Del Lama M.A."/>
            <person name="Depintor T.S."/>
            <person name="Ferreira K.M."/>
            <person name="Goria P.S."/>
            <person name="Jaskot M.C."/>
            <person name="Lago D.C."/>
            <person name="Luna-Lucena D."/>
            <person name="Moda L.M."/>
            <person name="Nascimento L."/>
            <person name="Pedrino M."/>
            <person name="Rabico F.O."/>
            <person name="Sanches F.C."/>
            <person name="Santos D.E."/>
            <person name="Santos C.G."/>
            <person name="Vieira J."/>
            <person name="Lopes T.F."/>
            <person name="Barchuk A.R."/>
            <person name="Hartfelder K."/>
            <person name="Simoes Z.L.P."/>
            <person name="Bitondi M.M.G."/>
            <person name="Pinheiro D.G."/>
        </authorList>
    </citation>
    <scope>NUCLEOTIDE SEQUENCE</scope>
    <source>
        <strain evidence="3">USP_RPSP 00005682</strain>
        <tissue evidence="3">Whole individual</tissue>
    </source>
</reference>
<keyword evidence="1" id="KW-0732">Signal</keyword>